<dbReference type="GO" id="GO:0009658">
    <property type="term" value="P:chloroplast organization"/>
    <property type="evidence" value="ECO:0007669"/>
    <property type="project" value="TreeGrafter"/>
</dbReference>
<evidence type="ECO:0000256" key="7">
    <source>
        <dbReference type="ARBA" id="ARBA00022946"/>
    </source>
</evidence>
<comment type="caution">
    <text evidence="11">The sequence shown here is derived from an EMBL/GenBank/DDBJ whole genome shotgun (WGS) entry which is preliminary data.</text>
</comment>
<evidence type="ECO:0000313" key="12">
    <source>
        <dbReference type="Proteomes" id="UP000639772"/>
    </source>
</evidence>
<dbReference type="GO" id="GO:0016301">
    <property type="term" value="F:kinase activity"/>
    <property type="evidence" value="ECO:0007669"/>
    <property type="project" value="UniProtKB-KW"/>
</dbReference>
<keyword evidence="6" id="KW-0418">Kinase</keyword>
<proteinExistence type="inferred from homology"/>
<feature type="region of interest" description="Disordered" evidence="9">
    <location>
        <begin position="43"/>
        <end position="69"/>
    </location>
</feature>
<dbReference type="InterPro" id="IPR011611">
    <property type="entry name" value="PfkB_dom"/>
</dbReference>
<dbReference type="EMBL" id="JADCNM010000009">
    <property type="protein sequence ID" value="KAG0469238.1"/>
    <property type="molecule type" value="Genomic_DNA"/>
</dbReference>
<evidence type="ECO:0000256" key="6">
    <source>
        <dbReference type="ARBA" id="ARBA00022777"/>
    </source>
</evidence>
<dbReference type="GO" id="GO:0009662">
    <property type="term" value="P:etioplast organization"/>
    <property type="evidence" value="ECO:0007669"/>
    <property type="project" value="TreeGrafter"/>
</dbReference>
<keyword evidence="7" id="KW-0809">Transit peptide</keyword>
<dbReference type="SUPFAM" id="SSF53613">
    <property type="entry name" value="Ribokinase-like"/>
    <property type="match status" value="1"/>
</dbReference>
<feature type="compositionally biased region" description="Polar residues" evidence="9">
    <location>
        <begin position="99"/>
        <end position="120"/>
    </location>
</feature>
<dbReference type="CDD" id="cd01167">
    <property type="entry name" value="bac_FRK"/>
    <property type="match status" value="1"/>
</dbReference>
<reference evidence="11 12" key="1">
    <citation type="journal article" date="2020" name="Nat. Food">
        <title>A phased Vanilla planifolia genome enables genetic improvement of flavour and production.</title>
        <authorList>
            <person name="Hasing T."/>
            <person name="Tang H."/>
            <person name="Brym M."/>
            <person name="Khazi F."/>
            <person name="Huang T."/>
            <person name="Chambers A.H."/>
        </authorList>
    </citation>
    <scope>NUCLEOTIDE SEQUENCE [LARGE SCALE GENOMIC DNA]</scope>
    <source>
        <tissue evidence="11">Leaf</tissue>
    </source>
</reference>
<sequence>MDLCCRIHLKYCPVFTMSNSFQGNSVKQRKWCIIAVRRKKTVPYEDHDTSPDESGGNTSKKTQRAKSRKKLVIESLKESSVDKAVSLEESEENLAEASTGASKETAAQSSLSPKGSTQKNAAKRGIRTDMDVFEGKSIESKIIDVDETSTSNNLLDIKEDAIIDDGEDISFTYGWPPLVCCFGAAQYFFIPSGRLANRLIDHEIHESKKDMFWTPTKFVRAPGGSLSSVAIAHASMGGRVAFMGNLGDDVYGETMIYHLNVNKVQTRAIKIDDSRRTAISYMKISGRGGLKATCVIPCAEDSFLSSEIKIDVLKEAKMFYFNSSSLLQQRMRSTTLEAIKISKKFGGVVFFDLNIPLPLWNSISETNMFIKEAWNMADIIEVTKQELEFLCGMEPIEKFDTKDNNKSKFIHHKPEVIKQLWHDNLKVLFVTNGTSKVHYYTKFTDGFVCGMEDAPITPFTGDMSVSGDAIVAGIMRMLTVQPHLVTDKVYLERTVKYAIGCGVVDQWLIARVLGFPPKEGLNLPRKPGRRWMSITEEEYGTVKEAAARLW</sequence>
<keyword evidence="3" id="KW-0150">Chloroplast</keyword>
<evidence type="ECO:0000256" key="3">
    <source>
        <dbReference type="ARBA" id="ARBA00022528"/>
    </source>
</evidence>
<dbReference type="AlphaFoldDB" id="A0A835UPM8"/>
<evidence type="ECO:0000256" key="1">
    <source>
        <dbReference type="ARBA" id="ARBA00004229"/>
    </source>
</evidence>
<name>A0A835UPM8_VANPL</name>
<gene>
    <name evidence="11" type="ORF">HPP92_018566</name>
</gene>
<evidence type="ECO:0000259" key="10">
    <source>
        <dbReference type="Pfam" id="PF00294"/>
    </source>
</evidence>
<evidence type="ECO:0000256" key="9">
    <source>
        <dbReference type="SAM" id="MobiDB-lite"/>
    </source>
</evidence>
<organism evidence="11 12">
    <name type="scientific">Vanilla planifolia</name>
    <name type="common">Vanilla</name>
    <dbReference type="NCBI Taxonomy" id="51239"/>
    <lineage>
        <taxon>Eukaryota</taxon>
        <taxon>Viridiplantae</taxon>
        <taxon>Streptophyta</taxon>
        <taxon>Embryophyta</taxon>
        <taxon>Tracheophyta</taxon>
        <taxon>Spermatophyta</taxon>
        <taxon>Magnoliopsida</taxon>
        <taxon>Liliopsida</taxon>
        <taxon>Asparagales</taxon>
        <taxon>Orchidaceae</taxon>
        <taxon>Vanilloideae</taxon>
        <taxon>Vanilleae</taxon>
        <taxon>Vanilla</taxon>
    </lineage>
</organism>
<accession>A0A835UPM8</accession>
<dbReference type="Pfam" id="PF00294">
    <property type="entry name" value="PfkB"/>
    <property type="match status" value="1"/>
</dbReference>
<evidence type="ECO:0000256" key="8">
    <source>
        <dbReference type="ARBA" id="ARBA00058434"/>
    </source>
</evidence>
<dbReference type="InterPro" id="IPR029056">
    <property type="entry name" value="Ribokinase-like"/>
</dbReference>
<comment type="function">
    <text evidence="8">Required for proper chloroplast development, most likely through regulating plastid-encoded polymerase (PEP) dependent chloroplast transcription. Acts as a component of the transcriptionally active plastid chromosome that is required for plastid gene expression.</text>
</comment>
<dbReference type="GO" id="GO:0042793">
    <property type="term" value="P:plastid transcription"/>
    <property type="evidence" value="ECO:0007669"/>
    <property type="project" value="UniProtKB-ARBA"/>
</dbReference>
<dbReference type="InterPro" id="IPR050306">
    <property type="entry name" value="PfkB_Carbo_kinase"/>
</dbReference>
<feature type="region of interest" description="Disordered" evidence="9">
    <location>
        <begin position="92"/>
        <end position="126"/>
    </location>
</feature>
<evidence type="ECO:0000313" key="11">
    <source>
        <dbReference type="EMBL" id="KAG0469238.1"/>
    </source>
</evidence>
<evidence type="ECO:0000256" key="2">
    <source>
        <dbReference type="ARBA" id="ARBA00010688"/>
    </source>
</evidence>
<dbReference type="GO" id="GO:0042644">
    <property type="term" value="C:chloroplast nucleoid"/>
    <property type="evidence" value="ECO:0007669"/>
    <property type="project" value="TreeGrafter"/>
</dbReference>
<keyword evidence="5" id="KW-0808">Transferase</keyword>
<dbReference type="OrthoDB" id="415590at2759"/>
<comment type="similarity">
    <text evidence="2">Belongs to the carbohydrate kinase PfkB family.</text>
</comment>
<protein>
    <recommendedName>
        <fullName evidence="10">Carbohydrate kinase PfkB domain-containing protein</fullName>
    </recommendedName>
</protein>
<dbReference type="PANTHER" id="PTHR43085">
    <property type="entry name" value="HEXOKINASE FAMILY MEMBER"/>
    <property type="match status" value="1"/>
</dbReference>
<dbReference type="Proteomes" id="UP000639772">
    <property type="component" value="Chromosome 9"/>
</dbReference>
<evidence type="ECO:0000256" key="4">
    <source>
        <dbReference type="ARBA" id="ARBA00022640"/>
    </source>
</evidence>
<comment type="subcellular location">
    <subcellularLocation>
        <location evidence="1">Plastid</location>
        <location evidence="1">Chloroplast</location>
    </subcellularLocation>
</comment>
<keyword evidence="4" id="KW-0934">Plastid</keyword>
<dbReference type="FunFam" id="3.40.1190.20:FF:000021">
    <property type="entry name" value="Fructokinase-like 2, chloroplastic"/>
    <property type="match status" value="1"/>
</dbReference>
<dbReference type="PANTHER" id="PTHR43085:SF2">
    <property type="entry name" value="FRUCTOKINASE-LIKE 2, CHLOROPLASTIC"/>
    <property type="match status" value="1"/>
</dbReference>
<evidence type="ECO:0000256" key="5">
    <source>
        <dbReference type="ARBA" id="ARBA00022679"/>
    </source>
</evidence>
<dbReference type="Gene3D" id="3.40.1190.20">
    <property type="match status" value="1"/>
</dbReference>
<feature type="domain" description="Carbohydrate kinase PfkB" evidence="10">
    <location>
        <begin position="214"/>
        <end position="478"/>
    </location>
</feature>